<dbReference type="GO" id="GO:0047632">
    <property type="term" value="F:agmatine deiminase activity"/>
    <property type="evidence" value="ECO:0007669"/>
    <property type="project" value="TreeGrafter"/>
</dbReference>
<reference evidence="1" key="1">
    <citation type="journal article" date="2021" name="PeerJ">
        <title>Extensive microbial diversity within the chicken gut microbiome revealed by metagenomics and culture.</title>
        <authorList>
            <person name="Gilroy R."/>
            <person name="Ravi A."/>
            <person name="Getino M."/>
            <person name="Pursley I."/>
            <person name="Horton D.L."/>
            <person name="Alikhan N.F."/>
            <person name="Baker D."/>
            <person name="Gharbi K."/>
            <person name="Hall N."/>
            <person name="Watson M."/>
            <person name="Adriaenssens E.M."/>
            <person name="Foster-Nyarko E."/>
            <person name="Jarju S."/>
            <person name="Secka A."/>
            <person name="Antonio M."/>
            <person name="Oren A."/>
            <person name="Chaudhuri R.R."/>
            <person name="La Ragione R."/>
            <person name="Hildebrand F."/>
            <person name="Pallen M.J."/>
        </authorList>
    </citation>
    <scope>NUCLEOTIDE SEQUENCE</scope>
    <source>
        <strain evidence="1">4100</strain>
    </source>
</reference>
<dbReference type="Gene3D" id="3.75.10.10">
    <property type="entry name" value="L-arginine/glycine Amidinotransferase, Chain A"/>
    <property type="match status" value="1"/>
</dbReference>
<dbReference type="Proteomes" id="UP000711407">
    <property type="component" value="Unassembled WGS sequence"/>
</dbReference>
<gene>
    <name evidence="1" type="ORF">K8V47_09220</name>
</gene>
<dbReference type="SUPFAM" id="SSF55909">
    <property type="entry name" value="Pentein"/>
    <property type="match status" value="1"/>
</dbReference>
<dbReference type="PANTHER" id="PTHR31377:SF0">
    <property type="entry name" value="AGMATINE DEIMINASE-RELATED"/>
    <property type="match status" value="1"/>
</dbReference>
<protein>
    <submittedName>
        <fullName evidence="1">Agmatine deiminase family protein</fullName>
    </submittedName>
</protein>
<sequence length="363" mass="40483">MKSDTTQCHRRLPAEWEESDAVMIAWPHVGTDWEPILDEVTRTYIDIARAVIKVATLVVIAPDVSLPKRYLATYDSEERPIVYCQIPTNDTWARDFGPITVEESYGHGGDAAMVPLDFTFNGWGMKFAADKDNLITSRMAEKALFASQPEGHREFVLEGGSIESDGRGTLMTTSECLLSPNRNPWMDKAQIEEYLLRTFGARHMLWVDHGYLAGDDTDSHIDTLARLAPDNTIIYVTPPDDEADEHYDALKSMERQLMRLRTPEGEPYHLIGLPMADARYDEDGNRLPATYANYLVVNGTILMPSYGSPQKDELAAKMLGIAYPGYNVVQIDCTPLIRQHGSLHCVTMQLPKGTLSAGGVTAN</sequence>
<proteinExistence type="predicted"/>
<dbReference type="InterPro" id="IPR007466">
    <property type="entry name" value="Peptidyl-Arg-deiminase_porph"/>
</dbReference>
<dbReference type="GO" id="GO:0004668">
    <property type="term" value="F:protein-arginine deiminase activity"/>
    <property type="evidence" value="ECO:0007669"/>
    <property type="project" value="InterPro"/>
</dbReference>
<dbReference type="PANTHER" id="PTHR31377">
    <property type="entry name" value="AGMATINE DEIMINASE-RELATED"/>
    <property type="match status" value="1"/>
</dbReference>
<name>A0A4Q0UA88_9BACT</name>
<evidence type="ECO:0000313" key="1">
    <source>
        <dbReference type="EMBL" id="HJE39921.1"/>
    </source>
</evidence>
<evidence type="ECO:0000313" key="2">
    <source>
        <dbReference type="Proteomes" id="UP000711407"/>
    </source>
</evidence>
<reference evidence="1" key="2">
    <citation type="submission" date="2021-09" db="EMBL/GenBank/DDBJ databases">
        <authorList>
            <person name="Gilroy R."/>
        </authorList>
    </citation>
    <scope>NUCLEOTIDE SEQUENCE</scope>
    <source>
        <strain evidence="1">4100</strain>
    </source>
</reference>
<comment type="caution">
    <text evidence="1">The sequence shown here is derived from an EMBL/GenBank/DDBJ whole genome shotgun (WGS) entry which is preliminary data.</text>
</comment>
<dbReference type="GO" id="GO:0009446">
    <property type="term" value="P:putrescine biosynthetic process"/>
    <property type="evidence" value="ECO:0007669"/>
    <property type="project" value="InterPro"/>
</dbReference>
<dbReference type="EMBL" id="DYXT01000048">
    <property type="protein sequence ID" value="HJE39921.1"/>
    <property type="molecule type" value="Genomic_DNA"/>
</dbReference>
<organism evidence="1 2">
    <name type="scientific">Candidatus Amulumruptor caecigallinarius</name>
    <dbReference type="NCBI Taxonomy" id="2109911"/>
    <lineage>
        <taxon>Bacteria</taxon>
        <taxon>Pseudomonadati</taxon>
        <taxon>Bacteroidota</taxon>
        <taxon>Bacteroidia</taxon>
        <taxon>Bacteroidales</taxon>
        <taxon>Muribaculaceae</taxon>
        <taxon>Candidatus Amulumruptor</taxon>
    </lineage>
</organism>
<accession>A0A4Q0UA88</accession>
<dbReference type="Pfam" id="PF04371">
    <property type="entry name" value="PAD_porph"/>
    <property type="match status" value="1"/>
</dbReference>
<dbReference type="AlphaFoldDB" id="A0A4Q0UA88"/>